<dbReference type="GO" id="GO:0007165">
    <property type="term" value="P:signal transduction"/>
    <property type="evidence" value="ECO:0007669"/>
    <property type="project" value="UniProtKB-KW"/>
</dbReference>
<keyword evidence="1" id="KW-0807">Transducer</keyword>
<feature type="domain" description="Methyl-accepting transducer" evidence="2">
    <location>
        <begin position="96"/>
        <end position="298"/>
    </location>
</feature>
<evidence type="ECO:0000256" key="1">
    <source>
        <dbReference type="ARBA" id="ARBA00023224"/>
    </source>
</evidence>
<dbReference type="SUPFAM" id="SSF58104">
    <property type="entry name" value="Methyl-accepting chemotaxis protein (MCP) signaling domain"/>
    <property type="match status" value="1"/>
</dbReference>
<dbReference type="PANTHER" id="PTHR32089:SF112">
    <property type="entry name" value="LYSOZYME-LIKE PROTEIN-RELATED"/>
    <property type="match status" value="1"/>
</dbReference>
<evidence type="ECO:0000259" key="2">
    <source>
        <dbReference type="PROSITE" id="PS50111"/>
    </source>
</evidence>
<comment type="caution">
    <text evidence="3">The sequence shown here is derived from an EMBL/GenBank/DDBJ whole genome shotgun (WGS) entry which is preliminary data.</text>
</comment>
<protein>
    <submittedName>
        <fullName evidence="3">Putative bacterial chemotaxis sensory transducer</fullName>
    </submittedName>
</protein>
<evidence type="ECO:0000313" key="3">
    <source>
        <dbReference type="EMBL" id="CBH96043.1"/>
    </source>
</evidence>
<dbReference type="PANTHER" id="PTHR32089">
    <property type="entry name" value="METHYL-ACCEPTING CHEMOTAXIS PROTEIN MCPB"/>
    <property type="match status" value="1"/>
</dbReference>
<dbReference type="Gene3D" id="1.10.287.950">
    <property type="entry name" value="Methyl-accepting chemotaxis protein"/>
    <property type="match status" value="1"/>
</dbReference>
<dbReference type="EMBL" id="CABM01000017">
    <property type="protein sequence ID" value="CBH96043.1"/>
    <property type="molecule type" value="Genomic_DNA"/>
</dbReference>
<sequence>MTHAMLNATLPPNAADDLIDALALRPLDARAERIAALPEPYRSILGFLRDKAQAWERGSTRVGLAAARGYFSPRGSVQTIKTRQAELDKLIANVGASVEQVVQTTHAMEAQIQRAAIRAQTIAGVTETRQQDVSAAREQFENLVVETTRNREHLERIQAHAQDITRVLQVIKDIAGQTNLLALNAAIEAARAGEAGRGFAVVADEVRRLASKAAETAVTAGNSIETIRDSVSVAHSSSESLGVAVSRSAVQMADVLKGFAEIRQGIVDNQMVFSEVARLSRTSQDTIAELSASFGQMTAGIRQATEDGIKGSEEVSANLLGTLNENKTLLEMNLDFDTGSELSMASRSALQGAANITRVLQQAISDGSIAEADLFDEAYVPVPGTQPQKYQTRFTNLFKQRVQSVLDDILAQSANFRFAFAVDRNGYTATHNSIYDKPLTGDPQKDLIGNRAMRIFNDAFGLEAAHNTKPSHLMIYARDTGEVLRELDVPIQIGSRHWGNLRLGFQ</sequence>
<dbReference type="SMART" id="SM00283">
    <property type="entry name" value="MA"/>
    <property type="match status" value="1"/>
</dbReference>
<dbReference type="Pfam" id="PF00015">
    <property type="entry name" value="MCPsignal"/>
    <property type="match status" value="1"/>
</dbReference>
<accession>E6PM91</accession>
<dbReference type="PROSITE" id="PS50111">
    <property type="entry name" value="CHEMOTAXIS_TRANSDUC_2"/>
    <property type="match status" value="1"/>
</dbReference>
<proteinExistence type="predicted"/>
<gene>
    <name evidence="3" type="ORF">CARN2_1032</name>
</gene>
<dbReference type="AlphaFoldDB" id="E6PM91"/>
<dbReference type="InterPro" id="IPR004089">
    <property type="entry name" value="MCPsignal_dom"/>
</dbReference>
<reference evidence="3" key="1">
    <citation type="submission" date="2009-10" db="EMBL/GenBank/DDBJ databases">
        <title>Diversity of trophic interactions inside an arsenic-rich microbial ecosystem.</title>
        <authorList>
            <person name="Bertin P.N."/>
            <person name="Heinrich-Salmeron A."/>
            <person name="Pelletier E."/>
            <person name="Goulhen-Chollet F."/>
            <person name="Arsene-Ploetze F."/>
            <person name="Gallien S."/>
            <person name="Calteau A."/>
            <person name="Vallenet D."/>
            <person name="Casiot C."/>
            <person name="Chane-Woon-Ming B."/>
            <person name="Giloteaux L."/>
            <person name="Barakat M."/>
            <person name="Bonnefoy V."/>
            <person name="Bruneel O."/>
            <person name="Chandler M."/>
            <person name="Cleiss J."/>
            <person name="Duran R."/>
            <person name="Elbaz-Poulichet F."/>
            <person name="Fonknechten N."/>
            <person name="Lauga B."/>
            <person name="Mornico D."/>
            <person name="Ortet P."/>
            <person name="Schaeffer C."/>
            <person name="Siguier P."/>
            <person name="Alexander Thil Smith A."/>
            <person name="Van Dorsselaer A."/>
            <person name="Weissenbach J."/>
            <person name="Medigue C."/>
            <person name="Le Paslier D."/>
        </authorList>
    </citation>
    <scope>NUCLEOTIDE SEQUENCE</scope>
</reference>
<organism evidence="3">
    <name type="scientific">mine drainage metagenome</name>
    <dbReference type="NCBI Taxonomy" id="410659"/>
    <lineage>
        <taxon>unclassified sequences</taxon>
        <taxon>metagenomes</taxon>
        <taxon>ecological metagenomes</taxon>
    </lineage>
</organism>
<name>E6PM91_9ZZZZ</name>
<dbReference type="GO" id="GO:0016020">
    <property type="term" value="C:membrane"/>
    <property type="evidence" value="ECO:0007669"/>
    <property type="project" value="InterPro"/>
</dbReference>